<reference evidence="1 2" key="1">
    <citation type="journal article" date="2021" name="BMC Genomics">
        <title>Datura genome reveals duplications of psychoactive alkaloid biosynthetic genes and high mutation rate following tissue culture.</title>
        <authorList>
            <person name="Rajewski A."/>
            <person name="Carter-House D."/>
            <person name="Stajich J."/>
            <person name="Litt A."/>
        </authorList>
    </citation>
    <scope>NUCLEOTIDE SEQUENCE [LARGE SCALE GENOMIC DNA]</scope>
    <source>
        <strain evidence="1">AR-01</strain>
    </source>
</reference>
<protein>
    <submittedName>
        <fullName evidence="1">Uncharacterized protein</fullName>
    </submittedName>
</protein>
<evidence type="ECO:0000313" key="2">
    <source>
        <dbReference type="Proteomes" id="UP000823775"/>
    </source>
</evidence>
<sequence length="81" mass="8772">MTGQPLPPLSQEFSEGIPTIPIYTQAPPSGTTDPFYPLEFFPSYNHPTVASISTVRPPVAPPRNTPLVVPATSVYTILHLL</sequence>
<keyword evidence="2" id="KW-1185">Reference proteome</keyword>
<dbReference type="EMBL" id="JACEIK010001621">
    <property type="protein sequence ID" value="MCD7470872.1"/>
    <property type="molecule type" value="Genomic_DNA"/>
</dbReference>
<dbReference type="Proteomes" id="UP000823775">
    <property type="component" value="Unassembled WGS sequence"/>
</dbReference>
<proteinExistence type="predicted"/>
<feature type="non-terminal residue" evidence="1">
    <location>
        <position position="81"/>
    </location>
</feature>
<name>A0ABS8TH88_DATST</name>
<accession>A0ABS8TH88</accession>
<gene>
    <name evidence="1" type="ORF">HAX54_011056</name>
</gene>
<evidence type="ECO:0000313" key="1">
    <source>
        <dbReference type="EMBL" id="MCD7470872.1"/>
    </source>
</evidence>
<organism evidence="1 2">
    <name type="scientific">Datura stramonium</name>
    <name type="common">Jimsonweed</name>
    <name type="synonym">Common thornapple</name>
    <dbReference type="NCBI Taxonomy" id="4076"/>
    <lineage>
        <taxon>Eukaryota</taxon>
        <taxon>Viridiplantae</taxon>
        <taxon>Streptophyta</taxon>
        <taxon>Embryophyta</taxon>
        <taxon>Tracheophyta</taxon>
        <taxon>Spermatophyta</taxon>
        <taxon>Magnoliopsida</taxon>
        <taxon>eudicotyledons</taxon>
        <taxon>Gunneridae</taxon>
        <taxon>Pentapetalae</taxon>
        <taxon>asterids</taxon>
        <taxon>lamiids</taxon>
        <taxon>Solanales</taxon>
        <taxon>Solanaceae</taxon>
        <taxon>Solanoideae</taxon>
        <taxon>Datureae</taxon>
        <taxon>Datura</taxon>
    </lineage>
</organism>
<comment type="caution">
    <text evidence="1">The sequence shown here is derived from an EMBL/GenBank/DDBJ whole genome shotgun (WGS) entry which is preliminary data.</text>
</comment>